<dbReference type="Pfam" id="PF17820">
    <property type="entry name" value="PDZ_6"/>
    <property type="match status" value="1"/>
</dbReference>
<dbReference type="GO" id="GO:0008237">
    <property type="term" value="F:metallopeptidase activity"/>
    <property type="evidence" value="ECO:0007669"/>
    <property type="project" value="UniProtKB-KW"/>
</dbReference>
<keyword evidence="9 11" id="KW-0482">Metalloprotease</keyword>
<dbReference type="RefSeq" id="WP_173559468.1">
    <property type="nucleotide sequence ID" value="NZ_JAERKX010000001.1"/>
</dbReference>
<evidence type="ECO:0000256" key="10">
    <source>
        <dbReference type="ARBA" id="ARBA00023136"/>
    </source>
</evidence>
<feature type="transmembrane region" description="Helical" evidence="11">
    <location>
        <begin position="105"/>
        <end position="129"/>
    </location>
</feature>
<dbReference type="NCBIfam" id="TIGR00054">
    <property type="entry name" value="RIP metalloprotease RseP"/>
    <property type="match status" value="1"/>
</dbReference>
<keyword evidence="10 11" id="KW-0472">Membrane</keyword>
<organism evidence="14 15">
    <name type="scientific">Acetobacter thailandicus</name>
    <dbReference type="NCBI Taxonomy" id="1502842"/>
    <lineage>
        <taxon>Bacteria</taxon>
        <taxon>Pseudomonadati</taxon>
        <taxon>Pseudomonadota</taxon>
        <taxon>Alphaproteobacteria</taxon>
        <taxon>Acetobacterales</taxon>
        <taxon>Acetobacteraceae</taxon>
        <taxon>Acetobacter</taxon>
    </lineage>
</organism>
<evidence type="ECO:0000256" key="5">
    <source>
        <dbReference type="ARBA" id="ARBA00022692"/>
    </source>
</evidence>
<comment type="cofactor">
    <cofactor evidence="1 11">
        <name>Zn(2+)</name>
        <dbReference type="ChEBI" id="CHEBI:29105"/>
    </cofactor>
</comment>
<dbReference type="PANTHER" id="PTHR42837">
    <property type="entry name" value="REGULATOR OF SIGMA-E PROTEASE RSEP"/>
    <property type="match status" value="1"/>
</dbReference>
<evidence type="ECO:0000256" key="11">
    <source>
        <dbReference type="RuleBase" id="RU362031"/>
    </source>
</evidence>
<feature type="transmembrane region" description="Helical" evidence="11">
    <location>
        <begin position="334"/>
        <end position="352"/>
    </location>
</feature>
<keyword evidence="4" id="KW-0645">Protease</keyword>
<keyword evidence="5 11" id="KW-0812">Transmembrane</keyword>
<protein>
    <recommendedName>
        <fullName evidence="11">Zinc metalloprotease</fullName>
        <ecNumber evidence="11">3.4.24.-</ecNumber>
    </recommendedName>
</protein>
<dbReference type="InterPro" id="IPR036034">
    <property type="entry name" value="PDZ_sf"/>
</dbReference>
<keyword evidence="11" id="KW-0479">Metal-binding</keyword>
<accession>A0ABT3QBT2</accession>
<comment type="subcellular location">
    <subcellularLocation>
        <location evidence="2">Membrane</location>
        <topology evidence="2">Multi-pass membrane protein</topology>
    </subcellularLocation>
</comment>
<dbReference type="InterPro" id="IPR008915">
    <property type="entry name" value="Peptidase_M50"/>
</dbReference>
<dbReference type="CDD" id="cd06163">
    <property type="entry name" value="S2P-M50_PDZ_RseP-like"/>
    <property type="match status" value="1"/>
</dbReference>
<feature type="domain" description="PDZ" evidence="13">
    <location>
        <begin position="139"/>
        <end position="191"/>
    </location>
</feature>
<dbReference type="InterPro" id="IPR004387">
    <property type="entry name" value="Pept_M50_Zn"/>
</dbReference>
<dbReference type="EMBL" id="JAPIUZ010000001">
    <property type="protein sequence ID" value="MCX2562725.1"/>
    <property type="molecule type" value="Genomic_DNA"/>
</dbReference>
<comment type="caution">
    <text evidence="14">The sequence shown here is derived from an EMBL/GenBank/DDBJ whole genome shotgun (WGS) entry which is preliminary data.</text>
</comment>
<gene>
    <name evidence="14" type="primary">rseP</name>
    <name evidence="14" type="ORF">OQ497_01910</name>
</gene>
<evidence type="ECO:0000256" key="9">
    <source>
        <dbReference type="ARBA" id="ARBA00023049"/>
    </source>
</evidence>
<evidence type="ECO:0000256" key="3">
    <source>
        <dbReference type="ARBA" id="ARBA00007931"/>
    </source>
</evidence>
<sequence length="369" mass="39547">MIHDSLRAIIAFVFVLGVLVTIHEFGHYLAARWRGIHVEIFSIGFGPALVRWADRSGTEWRICCLPFGGYVLPHGMMNPETATPEERAAWIPGKTFHEKSVWSRAAVIVAGPLFNFLLSIVLLACLYSVTGMPRITNHVSTILPHSAAADAGLEKGDVITGIGGHSLDSVAAIQEEVSVSPGLKTTLSVTRDGNKLEVPVTIGSGTAKSGGSAHGLLGVGFMVEKTPPLALPQAVIAGIKETWSMTKETVRGLWMILTGQHSARELGGPLKIAQLSGQVAQYGFASLLPFMALLSVNLGLINLFPIPVLDGGKLIFYIVEAVRGRPVPVKVQEVCFQFGLAAVAALFLFSTFNDLSSFGLFKWITSFVS</sequence>
<feature type="transmembrane region" description="Helical" evidence="11">
    <location>
        <begin position="6"/>
        <end position="26"/>
    </location>
</feature>
<dbReference type="SUPFAM" id="SSF50156">
    <property type="entry name" value="PDZ domain-like"/>
    <property type="match status" value="1"/>
</dbReference>
<keyword evidence="15" id="KW-1185">Reference proteome</keyword>
<evidence type="ECO:0000256" key="1">
    <source>
        <dbReference type="ARBA" id="ARBA00001947"/>
    </source>
</evidence>
<feature type="transmembrane region" description="Helical" evidence="11">
    <location>
        <begin position="282"/>
        <end position="304"/>
    </location>
</feature>
<dbReference type="EC" id="3.4.24.-" evidence="11"/>
<feature type="domain" description="Peptidase M50" evidence="12">
    <location>
        <begin position="11"/>
        <end position="345"/>
    </location>
</feature>
<evidence type="ECO:0000313" key="15">
    <source>
        <dbReference type="Proteomes" id="UP001301152"/>
    </source>
</evidence>
<dbReference type="PANTHER" id="PTHR42837:SF2">
    <property type="entry name" value="MEMBRANE METALLOPROTEASE ARASP2, CHLOROPLASTIC-RELATED"/>
    <property type="match status" value="1"/>
</dbReference>
<keyword evidence="6 11" id="KW-0378">Hydrolase</keyword>
<evidence type="ECO:0000313" key="14">
    <source>
        <dbReference type="EMBL" id="MCX2562725.1"/>
    </source>
</evidence>
<proteinExistence type="inferred from homology"/>
<evidence type="ECO:0000256" key="2">
    <source>
        <dbReference type="ARBA" id="ARBA00004141"/>
    </source>
</evidence>
<comment type="similarity">
    <text evidence="3 11">Belongs to the peptidase M50B family.</text>
</comment>
<evidence type="ECO:0000256" key="6">
    <source>
        <dbReference type="ARBA" id="ARBA00022801"/>
    </source>
</evidence>
<dbReference type="InterPro" id="IPR041489">
    <property type="entry name" value="PDZ_6"/>
</dbReference>
<keyword evidence="8 11" id="KW-1133">Transmembrane helix</keyword>
<dbReference type="Proteomes" id="UP001301152">
    <property type="component" value="Unassembled WGS sequence"/>
</dbReference>
<evidence type="ECO:0000259" key="13">
    <source>
        <dbReference type="Pfam" id="PF17820"/>
    </source>
</evidence>
<evidence type="ECO:0000259" key="12">
    <source>
        <dbReference type="Pfam" id="PF02163"/>
    </source>
</evidence>
<keyword evidence="7 11" id="KW-0862">Zinc</keyword>
<dbReference type="Pfam" id="PF02163">
    <property type="entry name" value="Peptidase_M50"/>
    <property type="match status" value="1"/>
</dbReference>
<dbReference type="Gene3D" id="2.30.42.10">
    <property type="match status" value="1"/>
</dbReference>
<name>A0ABT3QBT2_9PROT</name>
<evidence type="ECO:0000256" key="4">
    <source>
        <dbReference type="ARBA" id="ARBA00022670"/>
    </source>
</evidence>
<evidence type="ECO:0000256" key="7">
    <source>
        <dbReference type="ARBA" id="ARBA00022833"/>
    </source>
</evidence>
<reference evidence="14 15" key="1">
    <citation type="submission" date="2022-11" db="EMBL/GenBank/DDBJ databases">
        <title>Genome sequencing of Acetobacter type strain.</title>
        <authorList>
            <person name="Heo J."/>
            <person name="Lee D."/>
            <person name="Han B.-H."/>
            <person name="Hong S.-B."/>
            <person name="Kwon S.-W."/>
        </authorList>
    </citation>
    <scope>NUCLEOTIDE SEQUENCE [LARGE SCALE GENOMIC DNA]</scope>
    <source>
        <strain evidence="14 15">KACC 21253</strain>
    </source>
</reference>
<evidence type="ECO:0000256" key="8">
    <source>
        <dbReference type="ARBA" id="ARBA00022989"/>
    </source>
</evidence>